<dbReference type="PROSITE" id="PS00463">
    <property type="entry name" value="ZN2_CY6_FUNGAL_1"/>
    <property type="match status" value="1"/>
</dbReference>
<organism evidence="3 4">
    <name type="scientific">Sporothrix eucalyptigena</name>
    <dbReference type="NCBI Taxonomy" id="1812306"/>
    <lineage>
        <taxon>Eukaryota</taxon>
        <taxon>Fungi</taxon>
        <taxon>Dikarya</taxon>
        <taxon>Ascomycota</taxon>
        <taxon>Pezizomycotina</taxon>
        <taxon>Sordariomycetes</taxon>
        <taxon>Sordariomycetidae</taxon>
        <taxon>Ophiostomatales</taxon>
        <taxon>Ophiostomataceae</taxon>
        <taxon>Sporothrix</taxon>
    </lineage>
</organism>
<evidence type="ECO:0000313" key="3">
    <source>
        <dbReference type="EMBL" id="CAK7228315.1"/>
    </source>
</evidence>
<sequence>MAPSFEDMTSTFVFSTPSHADEAVLAELPKGLLRDPSRERRSHRKSKTGCDNCKRRRVKCNEELPCAGCRRRGEVCGSGKTKTVQEHRVQQAVPKPMTTMAPSTSPSKSDGAVVNLLHLKLLHHFQVHTCQTLVFDAGAWAAALQLSFQFEFLSNAVLCVAARHLEFLHSDQKSGATGADPDASSYAASAATHLCRALAGFRQELMTKDFHTATHLDAFIATSILLQFELWSSTDFLPHSSQALDMERDRLFTFSASLKLVFLQSVPEALRRQPSSVFMPYIQHNPTIALAEHARIGSNTADAFRTFFARRPKIEDAVRHIGGSSMRQRLQEKLPSVRRIGEFSKESPWQPTPAYAITSAGIYTHVVDGLCLLSSFLPDAEPPHETFVAPEQLLTPLFADLNRSAFSFPILCRGSFVDMLHNNDLDAFFLLYHFYRAIRQLLPREACWWAHGRATVMEKSLHDWLQTT</sequence>
<reference evidence="3 4" key="1">
    <citation type="submission" date="2024-01" db="EMBL/GenBank/DDBJ databases">
        <authorList>
            <person name="Allen C."/>
            <person name="Tagirdzhanova G."/>
        </authorList>
    </citation>
    <scope>NUCLEOTIDE SEQUENCE [LARGE SCALE GENOMIC DNA]</scope>
</reference>
<comment type="caution">
    <text evidence="3">The sequence shown here is derived from an EMBL/GenBank/DDBJ whole genome shotgun (WGS) entry which is preliminary data.</text>
</comment>
<dbReference type="InterPro" id="IPR036864">
    <property type="entry name" value="Zn2-C6_fun-type_DNA-bd_sf"/>
</dbReference>
<dbReference type="Gene3D" id="4.10.240.10">
    <property type="entry name" value="Zn(2)-C6 fungal-type DNA-binding domain"/>
    <property type="match status" value="1"/>
</dbReference>
<dbReference type="InterPro" id="IPR001138">
    <property type="entry name" value="Zn2Cys6_DnaBD"/>
</dbReference>
<dbReference type="SMART" id="SM00066">
    <property type="entry name" value="GAL4"/>
    <property type="match status" value="1"/>
</dbReference>
<feature type="domain" description="Zn(2)-C6 fungal-type" evidence="2">
    <location>
        <begin position="49"/>
        <end position="76"/>
    </location>
</feature>
<evidence type="ECO:0000259" key="2">
    <source>
        <dbReference type="PROSITE" id="PS50048"/>
    </source>
</evidence>
<name>A0ABP0C9L6_9PEZI</name>
<accession>A0ABP0C9L6</accession>
<dbReference type="EMBL" id="CAWUHD010000078">
    <property type="protein sequence ID" value="CAK7228315.1"/>
    <property type="molecule type" value="Genomic_DNA"/>
</dbReference>
<dbReference type="CDD" id="cd00067">
    <property type="entry name" value="GAL4"/>
    <property type="match status" value="1"/>
</dbReference>
<gene>
    <name evidence="3" type="ORF">SEUCBS140593_006873</name>
</gene>
<dbReference type="PROSITE" id="PS50048">
    <property type="entry name" value="ZN2_CY6_FUNGAL_2"/>
    <property type="match status" value="1"/>
</dbReference>
<proteinExistence type="predicted"/>
<dbReference type="Proteomes" id="UP001642482">
    <property type="component" value="Unassembled WGS sequence"/>
</dbReference>
<keyword evidence="1" id="KW-0539">Nucleus</keyword>
<protein>
    <recommendedName>
        <fullName evidence="2">Zn(2)-C6 fungal-type domain-containing protein</fullName>
    </recommendedName>
</protein>
<evidence type="ECO:0000256" key="1">
    <source>
        <dbReference type="ARBA" id="ARBA00023242"/>
    </source>
</evidence>
<dbReference type="SUPFAM" id="SSF57701">
    <property type="entry name" value="Zn2/Cys6 DNA-binding domain"/>
    <property type="match status" value="1"/>
</dbReference>
<evidence type="ECO:0000313" key="4">
    <source>
        <dbReference type="Proteomes" id="UP001642482"/>
    </source>
</evidence>
<dbReference type="Pfam" id="PF00172">
    <property type="entry name" value="Zn_clus"/>
    <property type="match status" value="1"/>
</dbReference>
<dbReference type="InterPro" id="IPR053157">
    <property type="entry name" value="Sterol_Uptake_Regulator"/>
</dbReference>
<dbReference type="PANTHER" id="PTHR47784">
    <property type="entry name" value="STEROL UPTAKE CONTROL PROTEIN 2"/>
    <property type="match status" value="1"/>
</dbReference>
<dbReference type="PANTHER" id="PTHR47784:SF5">
    <property type="entry name" value="STEROL UPTAKE CONTROL PROTEIN 2"/>
    <property type="match status" value="1"/>
</dbReference>
<keyword evidence="4" id="KW-1185">Reference proteome</keyword>